<comment type="caution">
    <text evidence="5">The sequence shown here is derived from an EMBL/GenBank/DDBJ whole genome shotgun (WGS) entry which is preliminary data.</text>
</comment>
<keyword evidence="6" id="KW-1185">Reference proteome</keyword>
<evidence type="ECO:0000256" key="1">
    <source>
        <dbReference type="ARBA" id="ARBA00022737"/>
    </source>
</evidence>
<dbReference type="GO" id="GO:0005576">
    <property type="term" value="C:extracellular region"/>
    <property type="evidence" value="ECO:0007669"/>
    <property type="project" value="InterPro"/>
</dbReference>
<proteinExistence type="predicted"/>
<protein>
    <recommendedName>
        <fullName evidence="4">Apple domain-containing protein</fullName>
    </recommendedName>
</protein>
<feature type="chain" id="PRO_5032997492" description="Apple domain-containing protein" evidence="3">
    <location>
        <begin position="20"/>
        <end position="171"/>
    </location>
</feature>
<keyword evidence="3" id="KW-0732">Signal</keyword>
<dbReference type="AlphaFoldDB" id="A0A813V5B1"/>
<dbReference type="InterPro" id="IPR000177">
    <property type="entry name" value="Apple"/>
</dbReference>
<organism evidence="5 6">
    <name type="scientific">Brachionus calyciflorus</name>
    <dbReference type="NCBI Taxonomy" id="104777"/>
    <lineage>
        <taxon>Eukaryota</taxon>
        <taxon>Metazoa</taxon>
        <taxon>Spiralia</taxon>
        <taxon>Gnathifera</taxon>
        <taxon>Rotifera</taxon>
        <taxon>Eurotatoria</taxon>
        <taxon>Monogononta</taxon>
        <taxon>Pseudotrocha</taxon>
        <taxon>Ploima</taxon>
        <taxon>Brachionidae</taxon>
        <taxon>Brachionus</taxon>
    </lineage>
</organism>
<evidence type="ECO:0000256" key="2">
    <source>
        <dbReference type="ARBA" id="ARBA00023157"/>
    </source>
</evidence>
<evidence type="ECO:0000256" key="3">
    <source>
        <dbReference type="SAM" id="SignalP"/>
    </source>
</evidence>
<dbReference type="Gene3D" id="3.50.4.10">
    <property type="entry name" value="Hepatocyte Growth Factor"/>
    <property type="match status" value="2"/>
</dbReference>
<keyword evidence="1" id="KW-0677">Repeat</keyword>
<feature type="signal peptide" evidence="3">
    <location>
        <begin position="1"/>
        <end position="19"/>
    </location>
</feature>
<dbReference type="PROSITE" id="PS50948">
    <property type="entry name" value="PAN"/>
    <property type="match status" value="2"/>
</dbReference>
<evidence type="ECO:0000313" key="6">
    <source>
        <dbReference type="Proteomes" id="UP000663879"/>
    </source>
</evidence>
<reference evidence="5" key="1">
    <citation type="submission" date="2021-02" db="EMBL/GenBank/DDBJ databases">
        <authorList>
            <person name="Nowell W R."/>
        </authorList>
    </citation>
    <scope>NUCLEOTIDE SEQUENCE</scope>
    <source>
        <strain evidence="5">Ploen Becks lab</strain>
    </source>
</reference>
<feature type="domain" description="Apple" evidence="4">
    <location>
        <begin position="22"/>
        <end position="94"/>
    </location>
</feature>
<dbReference type="SUPFAM" id="SSF57414">
    <property type="entry name" value="Hairpin loop containing domain-like"/>
    <property type="match status" value="1"/>
</dbReference>
<dbReference type="InterPro" id="IPR003609">
    <property type="entry name" value="Pan_app"/>
</dbReference>
<name>A0A813V5B1_9BILA</name>
<accession>A0A813V5B1</accession>
<sequence>MIRASLVLISIALFGMCYGQQCSFESNVDYFGNDLSTVPCPVKSLEECCNLCSKVKECAAWTYIPTTGYCWLKHSVTERRVMVDGRYSGCRQTAVTNAPCPCKETKDVNYPGCDLKEQAGILKSDDCCKLCRETPNCVAFAYLAEFQYCYLKSAANSGTPQSYPGIIYGTL</sequence>
<dbReference type="Pfam" id="PF14295">
    <property type="entry name" value="PAN_4"/>
    <property type="match status" value="2"/>
</dbReference>
<dbReference type="SMART" id="SM00223">
    <property type="entry name" value="APPLE"/>
    <property type="match status" value="2"/>
</dbReference>
<keyword evidence="2" id="KW-1015">Disulfide bond</keyword>
<dbReference type="Proteomes" id="UP000663879">
    <property type="component" value="Unassembled WGS sequence"/>
</dbReference>
<dbReference type="GO" id="GO:0006508">
    <property type="term" value="P:proteolysis"/>
    <property type="evidence" value="ECO:0007669"/>
    <property type="project" value="InterPro"/>
</dbReference>
<dbReference type="EMBL" id="CAJNOC010001075">
    <property type="protein sequence ID" value="CAF0832592.1"/>
    <property type="molecule type" value="Genomic_DNA"/>
</dbReference>
<gene>
    <name evidence="5" type="ORF">OXX778_LOCUS8046</name>
</gene>
<evidence type="ECO:0000313" key="5">
    <source>
        <dbReference type="EMBL" id="CAF0832592.1"/>
    </source>
</evidence>
<feature type="domain" description="Apple" evidence="4">
    <location>
        <begin position="102"/>
        <end position="171"/>
    </location>
</feature>
<dbReference type="OrthoDB" id="63193at2759"/>
<evidence type="ECO:0000259" key="4">
    <source>
        <dbReference type="PROSITE" id="PS50948"/>
    </source>
</evidence>